<protein>
    <submittedName>
        <fullName evidence="2">Uncharacterized protein</fullName>
    </submittedName>
</protein>
<dbReference type="EMBL" id="OZ035836">
    <property type="protein sequence ID" value="CAL1580003.1"/>
    <property type="molecule type" value="Genomic_DNA"/>
</dbReference>
<evidence type="ECO:0000313" key="3">
    <source>
        <dbReference type="Proteomes" id="UP001497482"/>
    </source>
</evidence>
<organism evidence="2 3">
    <name type="scientific">Knipowitschia caucasica</name>
    <name type="common">Caucasian dwarf goby</name>
    <name type="synonym">Pomatoschistus caucasicus</name>
    <dbReference type="NCBI Taxonomy" id="637954"/>
    <lineage>
        <taxon>Eukaryota</taxon>
        <taxon>Metazoa</taxon>
        <taxon>Chordata</taxon>
        <taxon>Craniata</taxon>
        <taxon>Vertebrata</taxon>
        <taxon>Euteleostomi</taxon>
        <taxon>Actinopterygii</taxon>
        <taxon>Neopterygii</taxon>
        <taxon>Teleostei</taxon>
        <taxon>Neoteleostei</taxon>
        <taxon>Acanthomorphata</taxon>
        <taxon>Gobiaria</taxon>
        <taxon>Gobiiformes</taxon>
        <taxon>Gobioidei</taxon>
        <taxon>Gobiidae</taxon>
        <taxon>Gobiinae</taxon>
        <taxon>Knipowitschia</taxon>
    </lineage>
</organism>
<dbReference type="AlphaFoldDB" id="A0AAV2JQN8"/>
<feature type="compositionally biased region" description="Polar residues" evidence="1">
    <location>
        <begin position="157"/>
        <end position="170"/>
    </location>
</feature>
<reference evidence="2 3" key="1">
    <citation type="submission" date="2024-04" db="EMBL/GenBank/DDBJ databases">
        <authorList>
            <person name="Waldvogel A.-M."/>
            <person name="Schoenle A."/>
        </authorList>
    </citation>
    <scope>NUCLEOTIDE SEQUENCE [LARGE SCALE GENOMIC DNA]</scope>
</reference>
<evidence type="ECO:0000313" key="2">
    <source>
        <dbReference type="EMBL" id="CAL1580003.1"/>
    </source>
</evidence>
<sequence length="264" mass="29303">MNEWGRSLVVRKQNFDKRHSTRKKREQISGTRPGADQRDQAGNRSAGPGREQISGTRQGADQRDQAGSRSAGPGREQISGSRPGADQRDQAGSRSAGPGKEQISGTRPGADQRDQAGSRSAGPGREQISGTRPGADQRVQAGSRSAGPGREQIRGTRPQQIRGTRPQGQETQKRPHELSKGTCNILTPYWYCGLALCPISPSYLEASLCPVLWRNRERVSLRRREEDATWGPPLIYTTLSRRRLKGRPHKLYKAHNMNYSFERN</sequence>
<gene>
    <name evidence="2" type="ORF">KC01_LOCUS10934</name>
</gene>
<dbReference type="Proteomes" id="UP001497482">
    <property type="component" value="Chromosome 14"/>
</dbReference>
<evidence type="ECO:0000256" key="1">
    <source>
        <dbReference type="SAM" id="MobiDB-lite"/>
    </source>
</evidence>
<name>A0AAV2JQN8_KNICA</name>
<feature type="region of interest" description="Disordered" evidence="1">
    <location>
        <begin position="1"/>
        <end position="177"/>
    </location>
</feature>
<keyword evidence="3" id="KW-1185">Reference proteome</keyword>
<proteinExistence type="predicted"/>
<accession>A0AAV2JQN8</accession>